<keyword evidence="8" id="KW-0812">Transmembrane</keyword>
<reference evidence="10" key="1">
    <citation type="submission" date="2005-09" db="EMBL/GenBank/DDBJ databases">
        <title>Annotation of the Aspergillus terreus NIH2624 genome.</title>
        <authorList>
            <person name="Birren B.W."/>
            <person name="Lander E.S."/>
            <person name="Galagan J.E."/>
            <person name="Nusbaum C."/>
            <person name="Devon K."/>
            <person name="Henn M."/>
            <person name="Ma L.-J."/>
            <person name="Jaffe D.B."/>
            <person name="Butler J."/>
            <person name="Alvarez P."/>
            <person name="Gnerre S."/>
            <person name="Grabherr M."/>
            <person name="Kleber M."/>
            <person name="Mauceli E.W."/>
            <person name="Brockman W."/>
            <person name="Rounsley S."/>
            <person name="Young S.K."/>
            <person name="LaButti K."/>
            <person name="Pushparaj V."/>
            <person name="DeCaprio D."/>
            <person name="Crawford M."/>
            <person name="Koehrsen M."/>
            <person name="Engels R."/>
            <person name="Montgomery P."/>
            <person name="Pearson M."/>
            <person name="Howarth C."/>
            <person name="Larson L."/>
            <person name="Luoma S."/>
            <person name="White J."/>
            <person name="Alvarado L."/>
            <person name="Kodira C.D."/>
            <person name="Zeng Q."/>
            <person name="Oleary S."/>
            <person name="Yandava C."/>
            <person name="Denning D.W."/>
            <person name="Nierman W.C."/>
            <person name="Milne T."/>
            <person name="Madden K."/>
        </authorList>
    </citation>
    <scope>NUCLEOTIDE SEQUENCE [LARGE SCALE GENOMIC DNA]</scope>
    <source>
        <strain evidence="10">NIH 2624 / FGSC A1156</strain>
    </source>
</reference>
<proteinExistence type="inferred from homology"/>
<dbReference type="EMBL" id="CH476596">
    <property type="protein sequence ID" value="EAU37612.1"/>
    <property type="molecule type" value="Genomic_DNA"/>
</dbReference>
<dbReference type="GeneID" id="4317278"/>
<accession>Q0CUI4</accession>
<dbReference type="InterPro" id="IPR001128">
    <property type="entry name" value="Cyt_P450"/>
</dbReference>
<keyword evidence="5" id="KW-0560">Oxidoreductase</keyword>
<keyword evidence="8" id="KW-0472">Membrane</keyword>
<dbReference type="Proteomes" id="UP000007963">
    <property type="component" value="Unassembled WGS sequence"/>
</dbReference>
<dbReference type="GO" id="GO:0016705">
    <property type="term" value="F:oxidoreductase activity, acting on paired donors, with incorporation or reduction of molecular oxygen"/>
    <property type="evidence" value="ECO:0007669"/>
    <property type="project" value="InterPro"/>
</dbReference>
<dbReference type="OrthoDB" id="20872at2759"/>
<dbReference type="GO" id="GO:0004497">
    <property type="term" value="F:monooxygenase activity"/>
    <property type="evidence" value="ECO:0007669"/>
    <property type="project" value="UniProtKB-KW"/>
</dbReference>
<dbReference type="Pfam" id="PF00067">
    <property type="entry name" value="p450"/>
    <property type="match status" value="1"/>
</dbReference>
<dbReference type="SUPFAM" id="SSF48264">
    <property type="entry name" value="Cytochrome P450"/>
    <property type="match status" value="1"/>
</dbReference>
<dbReference type="RefSeq" id="XP_001211828.1">
    <property type="nucleotide sequence ID" value="XM_001211828.1"/>
</dbReference>
<protein>
    <submittedName>
        <fullName evidence="9">Uncharacterized protein</fullName>
    </submittedName>
</protein>
<gene>
    <name evidence="9" type="ORF">ATEG_02650</name>
</gene>
<evidence type="ECO:0000256" key="2">
    <source>
        <dbReference type="ARBA" id="ARBA00010617"/>
    </source>
</evidence>
<dbReference type="SUPFAM" id="SSF48403">
    <property type="entry name" value="Ankyrin repeat"/>
    <property type="match status" value="1"/>
</dbReference>
<dbReference type="InterPro" id="IPR036770">
    <property type="entry name" value="Ankyrin_rpt-contain_sf"/>
</dbReference>
<keyword evidence="8" id="KW-1133">Transmembrane helix</keyword>
<dbReference type="GO" id="GO:0020037">
    <property type="term" value="F:heme binding"/>
    <property type="evidence" value="ECO:0007669"/>
    <property type="project" value="InterPro"/>
</dbReference>
<evidence type="ECO:0000256" key="8">
    <source>
        <dbReference type="SAM" id="Phobius"/>
    </source>
</evidence>
<dbReference type="InterPro" id="IPR036396">
    <property type="entry name" value="Cyt_P450_sf"/>
</dbReference>
<evidence type="ECO:0000256" key="4">
    <source>
        <dbReference type="ARBA" id="ARBA00022723"/>
    </source>
</evidence>
<evidence type="ECO:0000256" key="6">
    <source>
        <dbReference type="ARBA" id="ARBA00023004"/>
    </source>
</evidence>
<keyword evidence="7" id="KW-0503">Monooxygenase</keyword>
<dbReference type="PANTHER" id="PTHR24305">
    <property type="entry name" value="CYTOCHROME P450"/>
    <property type="match status" value="1"/>
</dbReference>
<comment type="cofactor">
    <cofactor evidence="1">
        <name>heme</name>
        <dbReference type="ChEBI" id="CHEBI:30413"/>
    </cofactor>
</comment>
<dbReference type="STRING" id="341663.Q0CUI4"/>
<dbReference type="PANTHER" id="PTHR24305:SF230">
    <property type="entry name" value="P450, PUTATIVE (EUROFUNG)-RELATED"/>
    <property type="match status" value="1"/>
</dbReference>
<evidence type="ECO:0000256" key="5">
    <source>
        <dbReference type="ARBA" id="ARBA00023002"/>
    </source>
</evidence>
<name>Q0CUI4_ASPTN</name>
<evidence type="ECO:0000313" key="9">
    <source>
        <dbReference type="EMBL" id="EAU37612.1"/>
    </source>
</evidence>
<dbReference type="AlphaFoldDB" id="Q0CUI4"/>
<keyword evidence="4" id="KW-0479">Metal-binding</keyword>
<evidence type="ECO:0000313" key="10">
    <source>
        <dbReference type="Proteomes" id="UP000007963"/>
    </source>
</evidence>
<evidence type="ECO:0000256" key="7">
    <source>
        <dbReference type="ARBA" id="ARBA00023033"/>
    </source>
</evidence>
<keyword evidence="3" id="KW-0349">Heme</keyword>
<keyword evidence="6" id="KW-0408">Iron</keyword>
<evidence type="ECO:0000256" key="1">
    <source>
        <dbReference type="ARBA" id="ARBA00001971"/>
    </source>
</evidence>
<organism evidence="9 10">
    <name type="scientific">Aspergillus terreus (strain NIH 2624 / FGSC A1156)</name>
    <dbReference type="NCBI Taxonomy" id="341663"/>
    <lineage>
        <taxon>Eukaryota</taxon>
        <taxon>Fungi</taxon>
        <taxon>Dikarya</taxon>
        <taxon>Ascomycota</taxon>
        <taxon>Pezizomycotina</taxon>
        <taxon>Eurotiomycetes</taxon>
        <taxon>Eurotiomycetidae</taxon>
        <taxon>Eurotiales</taxon>
        <taxon>Aspergillaceae</taxon>
        <taxon>Aspergillus</taxon>
        <taxon>Aspergillus subgen. Circumdati</taxon>
    </lineage>
</organism>
<comment type="similarity">
    <text evidence="2">Belongs to the cytochrome P450 family.</text>
</comment>
<dbReference type="GO" id="GO:0005506">
    <property type="term" value="F:iron ion binding"/>
    <property type="evidence" value="ECO:0007669"/>
    <property type="project" value="InterPro"/>
</dbReference>
<evidence type="ECO:0000256" key="3">
    <source>
        <dbReference type="ARBA" id="ARBA00022617"/>
    </source>
</evidence>
<feature type="transmembrane region" description="Helical" evidence="8">
    <location>
        <begin position="265"/>
        <end position="288"/>
    </location>
</feature>
<dbReference type="eggNOG" id="KOG0158">
    <property type="taxonomic scope" value="Eukaryota"/>
</dbReference>
<dbReference type="HOGENOM" id="CLU_490861_0_0_1"/>
<dbReference type="VEuPathDB" id="FungiDB:ATEG_02650"/>
<dbReference type="InterPro" id="IPR050121">
    <property type="entry name" value="Cytochrome_P450_monoxygenase"/>
</dbReference>
<dbReference type="Gene3D" id="1.10.630.10">
    <property type="entry name" value="Cytochrome P450"/>
    <property type="match status" value="1"/>
</dbReference>
<sequence>MARLRPSYTEQQTILDAVGNTLPREILDLICAYPPRPLYGSFDLTRELHVACLTDNLDRVTDLLRLGADRESVNHAGLSALDVADFLYRVEVVKRLMADVDIERAGVMQLLYAIQRGHSTVVQALLEMGVKEHMDEDLFRGVFLIACSFGSTFVVDALLKYGPGISVSPFENMFVQVAMATKNVAVAARVREIAEEERWRIAAEAEKYMLPEVDNIADLFSDFLDNVEAMSSEDVSRGKKPDNTLLHDEGLQYDMRRRDATITILHFRVGVTGIALLAVAVGLVIVHITAKALYNIFFHPLRSFPGPPSHAAFRFPYCYKLLRGTFPFDMLSLHRQYGDVVRVAPNELAFSHPDAWRDIMGHRIDGSDEMGKWDQFYRAVPQTPTSIVSADRTEHGALRRQLSHGFSERAMRAQDPLITGYVDLLIQRLHENCRGGAQTVDMTAWYNFTTFDIIGDLAFGQPFGCLEKSEYHPFVPLLFKSSRMGSVVFSLSFYPMLKKLVFAMIPKSLIQLFEDHRQVSIEKLRERMKLEVERHDLIEGLLRKKDDLVCLGWSV</sequence>
<dbReference type="Gene3D" id="1.25.40.20">
    <property type="entry name" value="Ankyrin repeat-containing domain"/>
    <property type="match status" value="1"/>
</dbReference>